<accession>A0A2H3ITM9</accession>
<keyword evidence="9" id="KW-1185">Reference proteome</keyword>
<keyword evidence="4 6" id="KW-1133">Transmembrane helix</keyword>
<feature type="domain" description="DUF202" evidence="7">
    <location>
        <begin position="22"/>
        <end position="111"/>
    </location>
</feature>
<protein>
    <recommendedName>
        <fullName evidence="7">DUF202 domain-containing protein</fullName>
    </recommendedName>
</protein>
<evidence type="ECO:0000256" key="3">
    <source>
        <dbReference type="ARBA" id="ARBA00022692"/>
    </source>
</evidence>
<keyword evidence="3 6" id="KW-0812">Transmembrane</keyword>
<evidence type="ECO:0000256" key="5">
    <source>
        <dbReference type="ARBA" id="ARBA00023136"/>
    </source>
</evidence>
<dbReference type="Pfam" id="PF02656">
    <property type="entry name" value="DUF202"/>
    <property type="match status" value="1"/>
</dbReference>
<keyword evidence="2" id="KW-1003">Cell membrane</keyword>
<evidence type="ECO:0000256" key="6">
    <source>
        <dbReference type="SAM" id="Phobius"/>
    </source>
</evidence>
<dbReference type="PANTHER" id="PTHR34187:SF2">
    <property type="entry name" value="DUF202 DOMAIN-CONTAINING PROTEIN"/>
    <property type="match status" value="1"/>
</dbReference>
<gene>
    <name evidence="8" type="ORF">WOLCODRAFT_134874</name>
</gene>
<name>A0A2H3ITM9_WOLCO</name>
<evidence type="ECO:0000256" key="4">
    <source>
        <dbReference type="ARBA" id="ARBA00022989"/>
    </source>
</evidence>
<dbReference type="InterPro" id="IPR003807">
    <property type="entry name" value="DUF202"/>
</dbReference>
<evidence type="ECO:0000256" key="2">
    <source>
        <dbReference type="ARBA" id="ARBA00022475"/>
    </source>
</evidence>
<dbReference type="AlphaFoldDB" id="A0A2H3ITM9"/>
<keyword evidence="5 6" id="KW-0472">Membrane</keyword>
<dbReference type="PANTHER" id="PTHR34187">
    <property type="entry name" value="FGR18P"/>
    <property type="match status" value="1"/>
</dbReference>
<sequence length="148" mass="16048">MSRLLRILRGHTPLPNTGSTARDHLANERTFLAWTRTALGLVALGIGVERFERFSADMRAQIASQIADGQHAPDAILKHERDARRGRVLSITLLGTGALTMALGTARYYATLLDLQRSTFRPNTRGVALIALGCAGVTAAVANSELRR</sequence>
<dbReference type="OMA" id="FLSWTRM"/>
<organism evidence="8 9">
    <name type="scientific">Wolfiporia cocos (strain MD-104)</name>
    <name type="common">Brown rot fungus</name>
    <dbReference type="NCBI Taxonomy" id="742152"/>
    <lineage>
        <taxon>Eukaryota</taxon>
        <taxon>Fungi</taxon>
        <taxon>Dikarya</taxon>
        <taxon>Basidiomycota</taxon>
        <taxon>Agaricomycotina</taxon>
        <taxon>Agaricomycetes</taxon>
        <taxon>Polyporales</taxon>
        <taxon>Phaeolaceae</taxon>
        <taxon>Wolfiporia</taxon>
    </lineage>
</organism>
<evidence type="ECO:0000259" key="7">
    <source>
        <dbReference type="Pfam" id="PF02656"/>
    </source>
</evidence>
<proteinExistence type="predicted"/>
<dbReference type="InterPro" id="IPR052053">
    <property type="entry name" value="IM_YidH-like"/>
</dbReference>
<dbReference type="OrthoDB" id="199599at2759"/>
<reference evidence="8 9" key="1">
    <citation type="journal article" date="2012" name="Science">
        <title>The Paleozoic origin of enzymatic lignin decomposition reconstructed from 31 fungal genomes.</title>
        <authorList>
            <person name="Floudas D."/>
            <person name="Binder M."/>
            <person name="Riley R."/>
            <person name="Barry K."/>
            <person name="Blanchette R.A."/>
            <person name="Henrissat B."/>
            <person name="Martinez A.T."/>
            <person name="Otillar R."/>
            <person name="Spatafora J.W."/>
            <person name="Yadav J.S."/>
            <person name="Aerts A."/>
            <person name="Benoit I."/>
            <person name="Boyd A."/>
            <person name="Carlson A."/>
            <person name="Copeland A."/>
            <person name="Coutinho P.M."/>
            <person name="de Vries R.P."/>
            <person name="Ferreira P."/>
            <person name="Findley K."/>
            <person name="Foster B."/>
            <person name="Gaskell J."/>
            <person name="Glotzer D."/>
            <person name="Gorecki P."/>
            <person name="Heitman J."/>
            <person name="Hesse C."/>
            <person name="Hori C."/>
            <person name="Igarashi K."/>
            <person name="Jurgens J.A."/>
            <person name="Kallen N."/>
            <person name="Kersten P."/>
            <person name="Kohler A."/>
            <person name="Kuees U."/>
            <person name="Kumar T.K.A."/>
            <person name="Kuo A."/>
            <person name="LaButti K."/>
            <person name="Larrondo L.F."/>
            <person name="Lindquist E."/>
            <person name="Ling A."/>
            <person name="Lombard V."/>
            <person name="Lucas S."/>
            <person name="Lundell T."/>
            <person name="Martin R."/>
            <person name="McLaughlin D.J."/>
            <person name="Morgenstern I."/>
            <person name="Morin E."/>
            <person name="Murat C."/>
            <person name="Nagy L.G."/>
            <person name="Nolan M."/>
            <person name="Ohm R.A."/>
            <person name="Patyshakuliyeva A."/>
            <person name="Rokas A."/>
            <person name="Ruiz-Duenas F.J."/>
            <person name="Sabat G."/>
            <person name="Salamov A."/>
            <person name="Samejima M."/>
            <person name="Schmutz J."/>
            <person name="Slot J.C."/>
            <person name="St John F."/>
            <person name="Stenlid J."/>
            <person name="Sun H."/>
            <person name="Sun S."/>
            <person name="Syed K."/>
            <person name="Tsang A."/>
            <person name="Wiebenga A."/>
            <person name="Young D."/>
            <person name="Pisabarro A."/>
            <person name="Eastwood D.C."/>
            <person name="Martin F."/>
            <person name="Cullen D."/>
            <person name="Grigoriev I.V."/>
            <person name="Hibbett D.S."/>
        </authorList>
    </citation>
    <scope>NUCLEOTIDE SEQUENCE [LARGE SCALE GENOMIC DNA]</scope>
    <source>
        <strain evidence="8 9">MD-104</strain>
    </source>
</reference>
<evidence type="ECO:0000256" key="1">
    <source>
        <dbReference type="ARBA" id="ARBA00004651"/>
    </source>
</evidence>
<feature type="transmembrane region" description="Helical" evidence="6">
    <location>
        <begin position="126"/>
        <end position="146"/>
    </location>
</feature>
<comment type="subcellular location">
    <subcellularLocation>
        <location evidence="1">Cell membrane</location>
        <topology evidence="1">Multi-pass membrane protein</topology>
    </subcellularLocation>
</comment>
<feature type="transmembrane region" description="Helical" evidence="6">
    <location>
        <begin position="88"/>
        <end position="106"/>
    </location>
</feature>
<dbReference type="EMBL" id="KB467831">
    <property type="protein sequence ID" value="PCH33061.1"/>
    <property type="molecule type" value="Genomic_DNA"/>
</dbReference>
<evidence type="ECO:0000313" key="8">
    <source>
        <dbReference type="EMBL" id="PCH33061.1"/>
    </source>
</evidence>
<dbReference type="Proteomes" id="UP000218811">
    <property type="component" value="Unassembled WGS sequence"/>
</dbReference>
<dbReference type="GO" id="GO:0005886">
    <property type="term" value="C:plasma membrane"/>
    <property type="evidence" value="ECO:0007669"/>
    <property type="project" value="UniProtKB-SubCell"/>
</dbReference>
<evidence type="ECO:0000313" key="9">
    <source>
        <dbReference type="Proteomes" id="UP000218811"/>
    </source>
</evidence>